<dbReference type="InterPro" id="IPR011060">
    <property type="entry name" value="RibuloseP-bd_barrel"/>
</dbReference>
<name>A0A4Q5KDC8_9GAMM</name>
<evidence type="ECO:0000313" key="6">
    <source>
        <dbReference type="EMBL" id="RYU42419.1"/>
    </source>
</evidence>
<dbReference type="EC" id="4.1.3.-" evidence="6"/>
<keyword evidence="2 5" id="KW-0028">Amino-acid biosynthesis</keyword>
<evidence type="ECO:0000313" key="7">
    <source>
        <dbReference type="Proteomes" id="UP000293465"/>
    </source>
</evidence>
<dbReference type="SUPFAM" id="SSF51366">
    <property type="entry name" value="Ribulose-phoshate binding barrel"/>
    <property type="match status" value="1"/>
</dbReference>
<evidence type="ECO:0000256" key="2">
    <source>
        <dbReference type="ARBA" id="ARBA00022605"/>
    </source>
</evidence>
<dbReference type="GO" id="GO:0000107">
    <property type="term" value="F:imidazoleglycerol-phosphate synthase activity"/>
    <property type="evidence" value="ECO:0007669"/>
    <property type="project" value="TreeGrafter"/>
</dbReference>
<dbReference type="Pfam" id="PF00977">
    <property type="entry name" value="His_biosynth"/>
    <property type="match status" value="1"/>
</dbReference>
<evidence type="ECO:0000256" key="4">
    <source>
        <dbReference type="ARBA" id="ARBA00029440"/>
    </source>
</evidence>
<evidence type="ECO:0000256" key="3">
    <source>
        <dbReference type="ARBA" id="ARBA00023102"/>
    </source>
</evidence>
<accession>A0A4Q5KDC8</accession>
<dbReference type="EMBL" id="SEZJ01000024">
    <property type="protein sequence ID" value="RYU42419.1"/>
    <property type="molecule type" value="Genomic_DNA"/>
</dbReference>
<evidence type="ECO:0000256" key="1">
    <source>
        <dbReference type="ARBA" id="ARBA00009667"/>
    </source>
</evidence>
<comment type="pathway">
    <text evidence="4">Amino-acid biosynthesis.</text>
</comment>
<dbReference type="AlphaFoldDB" id="A0A4Q5KDC8"/>
<keyword evidence="3 5" id="KW-0368">Histidine biosynthesis</keyword>
<protein>
    <submittedName>
        <fullName evidence="6">Imidazole glycerol phosphate synthase subunit HisF</fullName>
        <ecNumber evidence="6">4.1.3.-</ecNumber>
    </submittedName>
</protein>
<dbReference type="PANTHER" id="PTHR21235">
    <property type="entry name" value="IMIDAZOLE GLYCEROL PHOSPHATE SYNTHASE SUBUNIT HISF/H IGP SYNTHASE SUBUNIT HISF/H"/>
    <property type="match status" value="1"/>
</dbReference>
<dbReference type="GO" id="GO:0016829">
    <property type="term" value="F:lyase activity"/>
    <property type="evidence" value="ECO:0007669"/>
    <property type="project" value="UniProtKB-KW"/>
</dbReference>
<dbReference type="GO" id="GO:0000105">
    <property type="term" value="P:L-histidine biosynthetic process"/>
    <property type="evidence" value="ECO:0007669"/>
    <property type="project" value="UniProtKB-KW"/>
</dbReference>
<dbReference type="PANTHER" id="PTHR21235:SF2">
    <property type="entry name" value="IMIDAZOLE GLYCEROL PHOSPHATE SYNTHASE HISHF"/>
    <property type="match status" value="1"/>
</dbReference>
<dbReference type="InterPro" id="IPR006062">
    <property type="entry name" value="His_biosynth"/>
</dbReference>
<keyword evidence="6" id="KW-0456">Lyase</keyword>
<organism evidence="6 7">
    <name type="scientific">Aliivibrio finisterrensis</name>
    <dbReference type="NCBI Taxonomy" id="511998"/>
    <lineage>
        <taxon>Bacteria</taxon>
        <taxon>Pseudomonadati</taxon>
        <taxon>Pseudomonadota</taxon>
        <taxon>Gammaproteobacteria</taxon>
        <taxon>Vibrionales</taxon>
        <taxon>Vibrionaceae</taxon>
        <taxon>Aliivibrio</taxon>
    </lineage>
</organism>
<reference evidence="6 7" key="1">
    <citation type="submission" date="2019-02" db="EMBL/GenBank/DDBJ databases">
        <title>Genome sequences of Aliivibrio finisterrensis strains from farmed Atlantic salmon.</title>
        <authorList>
            <person name="Bowman J.P."/>
        </authorList>
    </citation>
    <scope>NUCLEOTIDE SEQUENCE [LARGE SCALE GENOMIC DNA]</scope>
    <source>
        <strain evidence="6 7">A32</strain>
    </source>
</reference>
<gene>
    <name evidence="6" type="primary">hisF</name>
    <name evidence="6" type="ORF">ERW49_17985</name>
</gene>
<dbReference type="InterPro" id="IPR013785">
    <property type="entry name" value="Aldolase_TIM"/>
</dbReference>
<comment type="similarity">
    <text evidence="1 5">Belongs to the HisA/HisF family.</text>
</comment>
<sequence>MLRDRLIFSLIYSDGAFMQSRNFRLQRVGDINWLERNYKFQKISFSLDELVVLNASRKSKDIVDFSKVVNRLVNDVFIPVAAGGGIRSLADADLLFLNGADKVILNSPLYELPELAEDIIKKYGSQSLVACVDYKLIDTVPTIFINDGTKKLDLSISEYLKKIQLCGVGEIILNSIDQDGTGFGYDIDTISQISSLINVPLIIMGGAGNENHLKDGIELDNVSAVATANLFNFIGNGLPKAREYLINQSINLARWIDADK</sequence>
<comment type="caution">
    <text evidence="6">The sequence shown here is derived from an EMBL/GenBank/DDBJ whole genome shotgun (WGS) entry which is preliminary data.</text>
</comment>
<proteinExistence type="inferred from homology"/>
<dbReference type="OrthoDB" id="9807749at2"/>
<dbReference type="Proteomes" id="UP000293465">
    <property type="component" value="Unassembled WGS sequence"/>
</dbReference>
<dbReference type="InterPro" id="IPR050064">
    <property type="entry name" value="IGPS_HisA/HisF"/>
</dbReference>
<evidence type="ECO:0000256" key="5">
    <source>
        <dbReference type="RuleBase" id="RU003657"/>
    </source>
</evidence>
<dbReference type="Gene3D" id="3.20.20.70">
    <property type="entry name" value="Aldolase class I"/>
    <property type="match status" value="1"/>
</dbReference>